<dbReference type="Pfam" id="PF09949">
    <property type="entry name" value="APP1_cat"/>
    <property type="match status" value="1"/>
</dbReference>
<feature type="compositionally biased region" description="Polar residues" evidence="1">
    <location>
        <begin position="687"/>
        <end position="710"/>
    </location>
</feature>
<feature type="compositionally biased region" description="Polar residues" evidence="1">
    <location>
        <begin position="663"/>
        <end position="673"/>
    </location>
</feature>
<dbReference type="OrthoDB" id="2117591at2759"/>
<keyword evidence="4" id="KW-1185">Reference proteome</keyword>
<dbReference type="PANTHER" id="PTHR28208:SF3">
    <property type="entry name" value="PHOSPHATIDATE PHOSPHATASE APP1"/>
    <property type="match status" value="1"/>
</dbReference>
<feature type="region of interest" description="Disordered" evidence="1">
    <location>
        <begin position="558"/>
        <end position="673"/>
    </location>
</feature>
<comment type="caution">
    <text evidence="3">The sequence shown here is derived from an EMBL/GenBank/DDBJ whole genome shotgun (WGS) entry which is preliminary data.</text>
</comment>
<evidence type="ECO:0000259" key="2">
    <source>
        <dbReference type="Pfam" id="PF09949"/>
    </source>
</evidence>
<sequence length="878" mass="98171">MSHPSLAGGAARGDNNNGWGSSNSSGRERGARRKKVYEYLKAANELRQSYTAQWTQKGTYEDDGFDMRGAYPDVGIAQSGGEEMIIFPSYARQHIKMKSRTGVSSQQTSETEEDMERERSRSPTYQRQGSDEFEDETAVVDVDVRGWLYAPQRGPMTRKHRLLIALARKLSGIPAPSADPNENSASSQLNFAESQAQNRTAQEDDDDIKEAQSIINKAEKDASMAWKGYSAETRNSHDPLSRTTTQSSLASMGKDELTLANVRLMERLWPFMTNPLVGTPVTMFFFSEERSQSRTTSTNVAGHFSLRVPLDFLPTHVRVLASDTLSMVEEVHVIKPKGVSLISDIDDTIKHSAILNGAKEIFRNTFVRELADLKILGVKEWYSKLADMEVRMHYVSNAPWQLYPLLKTYFKLAGLPPGSFHLKQYSGMLQGIFEPTAERKKSALERIMRDFPERQFILIGDSGEADLEVYTDLVVSNPGRVLGIFIRNITTTEKNDFFDKSFNQQESRNLSYVTGTPEDDSDALENKPSLPPRRSSGHPNSFRMASSLDNADLIFIEESTDENPQKARKERGSIKQPPVKPLKPNSLRTAPSEPVLTMESQDSAASNQNFRRKKPAPPIPSRPPRLSTPTQEPSPDQPPSLPTRPHQGRSSSSFTPGRDQRGSSKNASQSYGSSIKHVASNVYSGISSAKEYQNQRPGDSETSAQTSRDISTLPKQPPPVPPPRRSTTMASSSNQSEVDSLNRRQRSHPIAAATATAEYHLRRSSSPSMSKMSPQTSVLGRTNTNSTYNSEFDGNSAHSNPFHPPPPSTPNKREEMWKRRWERAEEILSDYDVVLGSWRVGSDVQDICVWLVEKALKDLQTKQGSCTKWSELDRQIRR</sequence>
<dbReference type="GO" id="GO:0008195">
    <property type="term" value="F:phosphatidate phosphatase activity"/>
    <property type="evidence" value="ECO:0007669"/>
    <property type="project" value="InterPro"/>
</dbReference>
<feature type="compositionally biased region" description="Polar residues" evidence="1">
    <location>
        <begin position="725"/>
        <end position="739"/>
    </location>
</feature>
<feature type="compositionally biased region" description="Low complexity" evidence="1">
    <location>
        <begin position="7"/>
        <end position="25"/>
    </location>
</feature>
<dbReference type="InterPro" id="IPR019236">
    <property type="entry name" value="APP1_cat"/>
</dbReference>
<dbReference type="PIRSF" id="PIRSF037464">
    <property type="entry name" value="UCP037464_APP1"/>
    <property type="match status" value="1"/>
</dbReference>
<feature type="compositionally biased region" description="Polar residues" evidence="1">
    <location>
        <begin position="775"/>
        <end position="793"/>
    </location>
</feature>
<feature type="region of interest" description="Disordered" evidence="1">
    <location>
        <begin position="97"/>
        <end position="135"/>
    </location>
</feature>
<dbReference type="AlphaFoldDB" id="A0A232LSB5"/>
<feature type="domain" description="Phosphatidate phosphatase APP1 catalytic" evidence="2">
    <location>
        <begin position="339"/>
        <end position="488"/>
    </location>
</feature>
<dbReference type="EMBL" id="NPHW01005145">
    <property type="protein sequence ID" value="OXV07061.1"/>
    <property type="molecule type" value="Genomic_DNA"/>
</dbReference>
<dbReference type="InterPro" id="IPR017210">
    <property type="entry name" value="APP1"/>
</dbReference>
<reference evidence="3 4" key="1">
    <citation type="journal article" date="2015" name="Environ. Microbiol.">
        <title>Metagenome sequence of Elaphomyces granulatus from sporocarp tissue reveals Ascomycota ectomycorrhizal fingerprints of genome expansion and a Proteobacteria-rich microbiome.</title>
        <authorList>
            <person name="Quandt C.A."/>
            <person name="Kohler A."/>
            <person name="Hesse C.N."/>
            <person name="Sharpton T.J."/>
            <person name="Martin F."/>
            <person name="Spatafora J.W."/>
        </authorList>
    </citation>
    <scope>NUCLEOTIDE SEQUENCE [LARGE SCALE GENOMIC DNA]</scope>
    <source>
        <strain evidence="3 4">OSC145934</strain>
    </source>
</reference>
<proteinExistence type="predicted"/>
<evidence type="ECO:0000313" key="4">
    <source>
        <dbReference type="Proteomes" id="UP000243515"/>
    </source>
</evidence>
<feature type="compositionally biased region" description="Pro residues" evidence="1">
    <location>
        <begin position="715"/>
        <end position="724"/>
    </location>
</feature>
<feature type="compositionally biased region" description="Polar residues" evidence="1">
    <location>
        <begin position="598"/>
        <end position="609"/>
    </location>
</feature>
<dbReference type="Proteomes" id="UP000243515">
    <property type="component" value="Unassembled WGS sequence"/>
</dbReference>
<accession>A0A232LSB5</accession>
<feature type="region of interest" description="Disordered" evidence="1">
    <location>
        <begin position="512"/>
        <end position="544"/>
    </location>
</feature>
<feature type="compositionally biased region" description="Low complexity" evidence="1">
    <location>
        <begin position="764"/>
        <end position="774"/>
    </location>
</feature>
<name>A0A232LSB5_9EURO</name>
<dbReference type="GO" id="GO:0030479">
    <property type="term" value="C:actin cortical patch"/>
    <property type="evidence" value="ECO:0007669"/>
    <property type="project" value="TreeGrafter"/>
</dbReference>
<protein>
    <recommendedName>
        <fullName evidence="2">Phosphatidate phosphatase APP1 catalytic domain-containing protein</fullName>
    </recommendedName>
</protein>
<organism evidence="3 4">
    <name type="scientific">Elaphomyces granulatus</name>
    <dbReference type="NCBI Taxonomy" id="519963"/>
    <lineage>
        <taxon>Eukaryota</taxon>
        <taxon>Fungi</taxon>
        <taxon>Dikarya</taxon>
        <taxon>Ascomycota</taxon>
        <taxon>Pezizomycotina</taxon>
        <taxon>Eurotiomycetes</taxon>
        <taxon>Eurotiomycetidae</taxon>
        <taxon>Eurotiales</taxon>
        <taxon>Elaphomycetaceae</taxon>
        <taxon>Elaphomyces</taxon>
    </lineage>
</organism>
<dbReference type="InterPro" id="IPR052935">
    <property type="entry name" value="Mg2+_PAP"/>
</dbReference>
<feature type="region of interest" description="Disordered" evidence="1">
    <location>
        <begin position="687"/>
        <end position="816"/>
    </location>
</feature>
<feature type="region of interest" description="Disordered" evidence="1">
    <location>
        <begin position="1"/>
        <end position="32"/>
    </location>
</feature>
<evidence type="ECO:0000256" key="1">
    <source>
        <dbReference type="SAM" id="MobiDB-lite"/>
    </source>
</evidence>
<evidence type="ECO:0000313" key="3">
    <source>
        <dbReference type="EMBL" id="OXV07061.1"/>
    </source>
</evidence>
<dbReference type="PANTHER" id="PTHR28208">
    <property type="entry name" value="PHOSPHATIDATE PHOSPHATASE APP1"/>
    <property type="match status" value="1"/>
</dbReference>
<feature type="compositionally biased region" description="Basic and acidic residues" evidence="1">
    <location>
        <begin position="563"/>
        <end position="573"/>
    </location>
</feature>
<gene>
    <name evidence="3" type="ORF">Egran_05172</name>
</gene>